<comment type="caution">
    <text evidence="7">The sequence shown here is derived from an EMBL/GenBank/DDBJ whole genome shotgun (WGS) entry which is preliminary data.</text>
</comment>
<feature type="transmembrane region" description="Helical" evidence="6">
    <location>
        <begin position="335"/>
        <end position="353"/>
    </location>
</feature>
<dbReference type="InterPro" id="IPR004761">
    <property type="entry name" value="Spore_GerAB"/>
</dbReference>
<organism evidence="7">
    <name type="scientific">hydrocarbon metagenome</name>
    <dbReference type="NCBI Taxonomy" id="938273"/>
    <lineage>
        <taxon>unclassified sequences</taxon>
        <taxon>metagenomes</taxon>
        <taxon>ecological metagenomes</taxon>
    </lineage>
</organism>
<proteinExistence type="predicted"/>
<dbReference type="NCBIfam" id="TIGR00912">
    <property type="entry name" value="2A0309"/>
    <property type="match status" value="1"/>
</dbReference>
<dbReference type="GO" id="GO:0009847">
    <property type="term" value="P:spore germination"/>
    <property type="evidence" value="ECO:0007669"/>
    <property type="project" value="InterPro"/>
</dbReference>
<protein>
    <submittedName>
        <fullName evidence="7">Spore germination protein gerkb</fullName>
    </submittedName>
</protein>
<evidence type="ECO:0000256" key="2">
    <source>
        <dbReference type="ARBA" id="ARBA00022448"/>
    </source>
</evidence>
<dbReference type="PANTHER" id="PTHR34975">
    <property type="entry name" value="SPORE GERMINATION PROTEIN A2"/>
    <property type="match status" value="1"/>
</dbReference>
<name>A0A0W8E7F9_9ZZZZ</name>
<evidence type="ECO:0000313" key="7">
    <source>
        <dbReference type="EMBL" id="KUG04571.1"/>
    </source>
</evidence>
<evidence type="ECO:0000256" key="3">
    <source>
        <dbReference type="ARBA" id="ARBA00022692"/>
    </source>
</evidence>
<sequence>MMSIEKGKISSYQLIILIFTSMSGSAVILYPGREAGTDTWLAYLAGFAAALLLAMLVIKLSREYPGKNLIEINDAVYGSIAGRIISLLYIWYFFHLGSIVVRDFADFLSATMLPFTPIPVFVFVSLVLVAYMIRSGIEVIGRCAAAIFPLIMLTLFFITATISNEIKFNSLLPIMDITARDFLRASFHTAIFPFGEIIVFLMVAAFLENQKKIASSLILGMVLAVLNMLALSLLTITVLNGLAGVFTYPIHVMIYRIDIGDIITRVDILGASAGLLLGIIKMAVMYYAAALGTAQVLNLRSYTPVVLPIGLLMFDLSILQFPNALDNFVFHSQTYSYYALFFQLFLPLLTLLVSQGRKKIKGAASHNT</sequence>
<feature type="transmembrane region" description="Helical" evidence="6">
    <location>
        <begin position="268"/>
        <end position="289"/>
    </location>
</feature>
<keyword evidence="5 6" id="KW-0472">Membrane</keyword>
<dbReference type="Pfam" id="PF03845">
    <property type="entry name" value="Spore_permease"/>
    <property type="match status" value="1"/>
</dbReference>
<feature type="transmembrane region" description="Helical" evidence="6">
    <location>
        <begin position="182"/>
        <end position="207"/>
    </location>
</feature>
<dbReference type="PANTHER" id="PTHR34975:SF2">
    <property type="entry name" value="SPORE GERMINATION PROTEIN A2"/>
    <property type="match status" value="1"/>
</dbReference>
<keyword evidence="3 6" id="KW-0812">Transmembrane</keyword>
<dbReference type="GO" id="GO:0016020">
    <property type="term" value="C:membrane"/>
    <property type="evidence" value="ECO:0007669"/>
    <property type="project" value="UniProtKB-SubCell"/>
</dbReference>
<feature type="transmembrane region" description="Helical" evidence="6">
    <location>
        <begin position="107"/>
        <end position="131"/>
    </location>
</feature>
<evidence type="ECO:0000256" key="4">
    <source>
        <dbReference type="ARBA" id="ARBA00022989"/>
    </source>
</evidence>
<reference evidence="7" key="1">
    <citation type="journal article" date="2015" name="Proc. Natl. Acad. Sci. U.S.A.">
        <title>Networks of energetic and metabolic interactions define dynamics in microbial communities.</title>
        <authorList>
            <person name="Embree M."/>
            <person name="Liu J.K."/>
            <person name="Al-Bassam M.M."/>
            <person name="Zengler K."/>
        </authorList>
    </citation>
    <scope>NUCLEOTIDE SEQUENCE</scope>
</reference>
<accession>A0A0W8E7F9</accession>
<feature type="transmembrane region" description="Helical" evidence="6">
    <location>
        <begin position="12"/>
        <end position="30"/>
    </location>
</feature>
<comment type="subcellular location">
    <subcellularLocation>
        <location evidence="1">Membrane</location>
        <topology evidence="1">Multi-pass membrane protein</topology>
    </subcellularLocation>
</comment>
<feature type="transmembrane region" description="Helical" evidence="6">
    <location>
        <begin position="301"/>
        <end position="323"/>
    </location>
</feature>
<keyword evidence="4 6" id="KW-1133">Transmembrane helix</keyword>
<feature type="transmembrane region" description="Helical" evidence="6">
    <location>
        <begin position="80"/>
        <end position="101"/>
    </location>
</feature>
<gene>
    <name evidence="7" type="ORF">ASZ90_018063</name>
</gene>
<dbReference type="AlphaFoldDB" id="A0A0W8E7F9"/>
<evidence type="ECO:0000256" key="5">
    <source>
        <dbReference type="ARBA" id="ARBA00023136"/>
    </source>
</evidence>
<dbReference type="EMBL" id="LNQE01001845">
    <property type="protein sequence ID" value="KUG04571.1"/>
    <property type="molecule type" value="Genomic_DNA"/>
</dbReference>
<evidence type="ECO:0000256" key="1">
    <source>
        <dbReference type="ARBA" id="ARBA00004141"/>
    </source>
</evidence>
<feature type="transmembrane region" description="Helical" evidence="6">
    <location>
        <begin position="219"/>
        <end position="248"/>
    </location>
</feature>
<keyword evidence="2" id="KW-0813">Transport</keyword>
<feature type="transmembrane region" description="Helical" evidence="6">
    <location>
        <begin position="143"/>
        <end position="162"/>
    </location>
</feature>
<feature type="transmembrane region" description="Helical" evidence="6">
    <location>
        <begin position="42"/>
        <end position="60"/>
    </location>
</feature>
<evidence type="ECO:0000256" key="6">
    <source>
        <dbReference type="SAM" id="Phobius"/>
    </source>
</evidence>